<reference evidence="3 4" key="2">
    <citation type="submission" date="2018-11" db="EMBL/GenBank/DDBJ databases">
        <authorList>
            <consortium name="Pathogen Informatics"/>
        </authorList>
    </citation>
    <scope>NUCLEOTIDE SEQUENCE [LARGE SCALE GENOMIC DNA]</scope>
</reference>
<evidence type="ECO:0000259" key="2">
    <source>
        <dbReference type="Pfam" id="PF03016"/>
    </source>
</evidence>
<dbReference type="STRING" id="6205.A0A0R3WVY0"/>
<feature type="domain" description="Exostosin GT47" evidence="2">
    <location>
        <begin position="61"/>
        <end position="272"/>
    </location>
</feature>
<evidence type="ECO:0000313" key="3">
    <source>
        <dbReference type="EMBL" id="VDM25853.1"/>
    </source>
</evidence>
<dbReference type="InterPro" id="IPR040911">
    <property type="entry name" value="Exostosin_GT47"/>
</dbReference>
<sequence length="323" mass="37046">MLLVFFIRPLEPVGNFAMMAFRVYKSHRFLYGSCSHHTCFNVELYSLPNRIRIYVYPDLLFLLDAVNSSKYAVGDPSEACLFVSSLNFDENSLLSSSEMNNRRNHLVFDLDYGRSFDNIRFPLQSFPGMVAGSGFKYSIYRTTYDVSLPVVSLHFASVINHFSNYFQGYVDKLLQNHWEHNKLPSAIVKRDQISSMFMMFRANDYSYSKISISFKMVLASSLFCLVDQTHPPSTLLFDVMQAGCIPIFLGSDFVLPFSEKLDWTARFALIISNMLESLVDVISTYSEDEIVQLQHHVNFFYSKYMSSLAAVITTALDIINSRV</sequence>
<proteinExistence type="inferred from homology"/>
<evidence type="ECO:0000256" key="1">
    <source>
        <dbReference type="ARBA" id="ARBA00010271"/>
    </source>
</evidence>
<dbReference type="EMBL" id="UYWX01005636">
    <property type="protein sequence ID" value="VDM25853.1"/>
    <property type="molecule type" value="Genomic_DNA"/>
</dbReference>
<evidence type="ECO:0000313" key="4">
    <source>
        <dbReference type="Proteomes" id="UP000274429"/>
    </source>
</evidence>
<reference evidence="5" key="1">
    <citation type="submission" date="2017-02" db="UniProtKB">
        <authorList>
            <consortium name="WormBaseParasite"/>
        </authorList>
    </citation>
    <scope>IDENTIFICATION</scope>
</reference>
<dbReference type="InterPro" id="IPR004263">
    <property type="entry name" value="Exostosin"/>
</dbReference>
<dbReference type="GO" id="GO:0015012">
    <property type="term" value="P:heparan sulfate proteoglycan biosynthetic process"/>
    <property type="evidence" value="ECO:0007669"/>
    <property type="project" value="UniProtKB-ARBA"/>
</dbReference>
<accession>A0A0R3WVY0</accession>
<dbReference type="Pfam" id="PF03016">
    <property type="entry name" value="Exostosin_GT47"/>
    <property type="match status" value="1"/>
</dbReference>
<evidence type="ECO:0000313" key="5">
    <source>
        <dbReference type="WBParaSite" id="TTAC_0000492001-mRNA-1"/>
    </source>
</evidence>
<keyword evidence="4" id="KW-1185">Reference proteome</keyword>
<dbReference type="AlphaFoldDB" id="A0A0R3WVY0"/>
<dbReference type="GO" id="GO:0016757">
    <property type="term" value="F:glycosyltransferase activity"/>
    <property type="evidence" value="ECO:0007669"/>
    <property type="project" value="InterPro"/>
</dbReference>
<comment type="similarity">
    <text evidence="1">Belongs to the glycosyltransferase 47 family.</text>
</comment>
<dbReference type="PANTHER" id="PTHR11062">
    <property type="entry name" value="EXOSTOSIN HEPARAN SULFATE GLYCOSYLTRANSFERASE -RELATED"/>
    <property type="match status" value="1"/>
</dbReference>
<organism evidence="5">
    <name type="scientific">Hydatigena taeniaeformis</name>
    <name type="common">Feline tapeworm</name>
    <name type="synonym">Taenia taeniaeformis</name>
    <dbReference type="NCBI Taxonomy" id="6205"/>
    <lineage>
        <taxon>Eukaryota</taxon>
        <taxon>Metazoa</taxon>
        <taxon>Spiralia</taxon>
        <taxon>Lophotrochozoa</taxon>
        <taxon>Platyhelminthes</taxon>
        <taxon>Cestoda</taxon>
        <taxon>Eucestoda</taxon>
        <taxon>Cyclophyllidea</taxon>
        <taxon>Taeniidae</taxon>
        <taxon>Hydatigera</taxon>
    </lineage>
</organism>
<dbReference type="WBParaSite" id="TTAC_0000492001-mRNA-1">
    <property type="protein sequence ID" value="TTAC_0000492001-mRNA-1"/>
    <property type="gene ID" value="TTAC_0000492001"/>
</dbReference>
<gene>
    <name evidence="3" type="ORF">TTAC_LOCUS4902</name>
</gene>
<dbReference type="PANTHER" id="PTHR11062:SF73">
    <property type="entry name" value="EXOSTOSIN-LIKE 3"/>
    <property type="match status" value="1"/>
</dbReference>
<name>A0A0R3WVY0_HYDTA</name>
<protein>
    <submittedName>
        <fullName evidence="5">Exostosin domain-containing protein</fullName>
    </submittedName>
</protein>
<dbReference type="Proteomes" id="UP000274429">
    <property type="component" value="Unassembled WGS sequence"/>
</dbReference>
<dbReference type="OrthoDB" id="6253399at2759"/>